<evidence type="ECO:0008006" key="15">
    <source>
        <dbReference type="Google" id="ProtNLM"/>
    </source>
</evidence>
<dbReference type="Pfam" id="PF05485">
    <property type="entry name" value="THAP"/>
    <property type="match status" value="1"/>
</dbReference>
<keyword evidence="14" id="KW-1185">Reference proteome</keyword>
<feature type="domain" description="THAP-type" evidence="10">
    <location>
        <begin position="1"/>
        <end position="91"/>
    </location>
</feature>
<evidence type="ECO:0000256" key="7">
    <source>
        <dbReference type="PROSITE-ProRule" id="PRU00309"/>
    </source>
</evidence>
<feature type="domain" description="HTH CENPB-type" evidence="12">
    <location>
        <begin position="210"/>
        <end position="281"/>
    </location>
</feature>
<feature type="domain" description="HTH psq-type" evidence="11">
    <location>
        <begin position="142"/>
        <end position="193"/>
    </location>
</feature>
<accession>A0AAW0UB30</accession>
<dbReference type="InterPro" id="IPR006612">
    <property type="entry name" value="THAP_Znf"/>
</dbReference>
<evidence type="ECO:0000256" key="4">
    <source>
        <dbReference type="ARBA" id="ARBA00022833"/>
    </source>
</evidence>
<evidence type="ECO:0000256" key="9">
    <source>
        <dbReference type="SAM" id="MobiDB-lite"/>
    </source>
</evidence>
<dbReference type="PANTHER" id="PTHR19303:SF17">
    <property type="entry name" value="TIGGER TRANSPOSABLE ELEMENT-DERIVED PROTEIN 7"/>
    <property type="match status" value="1"/>
</dbReference>
<dbReference type="SMART" id="SM00980">
    <property type="entry name" value="THAP"/>
    <property type="match status" value="1"/>
</dbReference>
<dbReference type="Pfam" id="PF04218">
    <property type="entry name" value="CENP-B_N"/>
    <property type="match status" value="1"/>
</dbReference>
<dbReference type="InterPro" id="IPR006600">
    <property type="entry name" value="HTH_CenpB_DNA-bd_dom"/>
</dbReference>
<dbReference type="SUPFAM" id="SSF46689">
    <property type="entry name" value="Homeodomain-like"/>
    <property type="match status" value="2"/>
</dbReference>
<evidence type="ECO:0000256" key="3">
    <source>
        <dbReference type="ARBA" id="ARBA00022771"/>
    </source>
</evidence>
<evidence type="ECO:0000259" key="11">
    <source>
        <dbReference type="PROSITE" id="PS50960"/>
    </source>
</evidence>
<dbReference type="AlphaFoldDB" id="A0AAW0UB30"/>
<feature type="DNA-binding region" description="H-T-H motif" evidence="8">
    <location>
        <begin position="169"/>
        <end position="189"/>
    </location>
</feature>
<keyword evidence="6 8" id="KW-0539">Nucleus</keyword>
<dbReference type="PROSITE" id="PS50950">
    <property type="entry name" value="ZF_THAP"/>
    <property type="match status" value="1"/>
</dbReference>
<evidence type="ECO:0000259" key="12">
    <source>
        <dbReference type="PROSITE" id="PS51253"/>
    </source>
</evidence>
<evidence type="ECO:0000256" key="2">
    <source>
        <dbReference type="ARBA" id="ARBA00022723"/>
    </source>
</evidence>
<evidence type="ECO:0000259" key="10">
    <source>
        <dbReference type="PROSITE" id="PS50950"/>
    </source>
</evidence>
<keyword evidence="4" id="KW-0862">Zinc</keyword>
<name>A0AAW0UB30_SCYPA</name>
<evidence type="ECO:0000256" key="6">
    <source>
        <dbReference type="ARBA" id="ARBA00023242"/>
    </source>
</evidence>
<comment type="subcellular location">
    <subcellularLocation>
        <location evidence="1 8">Nucleus</location>
    </subcellularLocation>
</comment>
<gene>
    <name evidence="13" type="ORF">O3P69_004783</name>
</gene>
<dbReference type="PANTHER" id="PTHR19303">
    <property type="entry name" value="TRANSPOSON"/>
    <property type="match status" value="1"/>
</dbReference>
<dbReference type="InterPro" id="IPR009057">
    <property type="entry name" value="Homeodomain-like_sf"/>
</dbReference>
<keyword evidence="3 7" id="KW-0863">Zinc-finger</keyword>
<evidence type="ECO:0000313" key="14">
    <source>
        <dbReference type="Proteomes" id="UP001487740"/>
    </source>
</evidence>
<dbReference type="GO" id="GO:0008270">
    <property type="term" value="F:zinc ion binding"/>
    <property type="evidence" value="ECO:0007669"/>
    <property type="project" value="UniProtKB-KW"/>
</dbReference>
<dbReference type="EMBL" id="JARAKH010000014">
    <property type="protein sequence ID" value="KAK8397319.1"/>
    <property type="molecule type" value="Genomic_DNA"/>
</dbReference>
<comment type="caution">
    <text evidence="13">The sequence shown here is derived from an EMBL/GenBank/DDBJ whole genome shotgun (WGS) entry which is preliminary data.</text>
</comment>
<feature type="region of interest" description="Disordered" evidence="9">
    <location>
        <begin position="99"/>
        <end position="145"/>
    </location>
</feature>
<evidence type="ECO:0000256" key="1">
    <source>
        <dbReference type="ARBA" id="ARBA00004123"/>
    </source>
</evidence>
<dbReference type="Pfam" id="PF03221">
    <property type="entry name" value="HTH_Tnp_Tc5"/>
    <property type="match status" value="1"/>
</dbReference>
<organism evidence="13 14">
    <name type="scientific">Scylla paramamosain</name>
    <name type="common">Mud crab</name>
    <dbReference type="NCBI Taxonomy" id="85552"/>
    <lineage>
        <taxon>Eukaryota</taxon>
        <taxon>Metazoa</taxon>
        <taxon>Ecdysozoa</taxon>
        <taxon>Arthropoda</taxon>
        <taxon>Crustacea</taxon>
        <taxon>Multicrustacea</taxon>
        <taxon>Malacostraca</taxon>
        <taxon>Eumalacostraca</taxon>
        <taxon>Eucarida</taxon>
        <taxon>Decapoda</taxon>
        <taxon>Pleocyemata</taxon>
        <taxon>Brachyura</taxon>
        <taxon>Eubrachyura</taxon>
        <taxon>Portunoidea</taxon>
        <taxon>Portunidae</taxon>
        <taxon>Portuninae</taxon>
        <taxon>Scylla</taxon>
    </lineage>
</organism>
<dbReference type="GO" id="GO:0003677">
    <property type="term" value="F:DNA binding"/>
    <property type="evidence" value="ECO:0007669"/>
    <property type="project" value="UniProtKB-UniRule"/>
</dbReference>
<dbReference type="SMART" id="SM00674">
    <property type="entry name" value="CENPB"/>
    <property type="match status" value="1"/>
</dbReference>
<evidence type="ECO:0000256" key="8">
    <source>
        <dbReference type="PROSITE-ProRule" id="PRU00320"/>
    </source>
</evidence>
<dbReference type="PROSITE" id="PS50960">
    <property type="entry name" value="HTH_PSQ"/>
    <property type="match status" value="1"/>
</dbReference>
<keyword evidence="5 8" id="KW-0238">DNA-binding</keyword>
<dbReference type="InterPro" id="IPR007889">
    <property type="entry name" value="HTH_Psq"/>
</dbReference>
<dbReference type="PROSITE" id="PS51253">
    <property type="entry name" value="HTH_CENPB"/>
    <property type="match status" value="1"/>
</dbReference>
<reference evidence="13 14" key="1">
    <citation type="submission" date="2023-03" db="EMBL/GenBank/DDBJ databases">
        <title>High-quality genome of Scylla paramamosain provides insights in environmental adaptation.</title>
        <authorList>
            <person name="Zhang L."/>
        </authorList>
    </citation>
    <scope>NUCLEOTIDE SEQUENCE [LARGE SCALE GENOMIC DNA]</scope>
    <source>
        <strain evidence="13">LZ_2023a</strain>
        <tissue evidence="13">Muscle</tissue>
    </source>
</reference>
<proteinExistence type="predicted"/>
<dbReference type="Proteomes" id="UP001487740">
    <property type="component" value="Unassembled WGS sequence"/>
</dbReference>
<sequence length="471" mass="53827">MSSVYHWCFVPQCNSSSRNTPGKRFISVPKNMTIRKLWFRAAQRHDKNIPRGTSYCCEDHFNLEEDLENYKNFIKMKKRAKFKPGVLPHIFECHKNGGHNNGIQKNGHNNGVHKNGGHNSGVHKNGGQQSTTLQTRKDDHVKRKGMKQTILSLQEKMEVLERIDAGVSEKDICAEFHIKFKTFYDIKKNKKKIRADARTMQEPATATEVKKTKFTPSNHASLDAEVFRWYQKECATGVHVSGDDLQSAAARLAKQLNITDFKPSAGWLLRFWDQHCPADLEVTEKSNSADEAAVETFREELHGIFPTNQHAPATHTSAEVTTAIAPTEAVYIVERDTDRAPTEAVYIVEKDTDRGTLENEYIDLEENDPWDVNTPKEDPHSTPFVYSTPSQNAHNNEINDLQPRESWRETNTHDLPPLEQDADLHMEVRRELREIKDFMREMSSSMRSIKMAAKDISETLKVIAAARNGFR</sequence>
<evidence type="ECO:0000256" key="5">
    <source>
        <dbReference type="ARBA" id="ARBA00023125"/>
    </source>
</evidence>
<protein>
    <recommendedName>
        <fullName evidence="15">HTH CENPB-type domain-containing protein</fullName>
    </recommendedName>
</protein>
<dbReference type="SUPFAM" id="SSF57716">
    <property type="entry name" value="Glucocorticoid receptor-like (DNA-binding domain)"/>
    <property type="match status" value="1"/>
</dbReference>
<dbReference type="Gene3D" id="1.10.10.60">
    <property type="entry name" value="Homeodomain-like"/>
    <property type="match status" value="2"/>
</dbReference>
<dbReference type="GO" id="GO:0005634">
    <property type="term" value="C:nucleus"/>
    <property type="evidence" value="ECO:0007669"/>
    <property type="project" value="UniProtKB-SubCell"/>
</dbReference>
<evidence type="ECO:0000313" key="13">
    <source>
        <dbReference type="EMBL" id="KAK8397319.1"/>
    </source>
</evidence>
<dbReference type="InterPro" id="IPR050863">
    <property type="entry name" value="CenT-Element_Derived"/>
</dbReference>
<keyword evidence="2" id="KW-0479">Metal-binding</keyword>